<dbReference type="InterPro" id="IPR050576">
    <property type="entry name" value="Cilia_flagella_integrity"/>
</dbReference>
<feature type="compositionally biased region" description="Basic residues" evidence="15">
    <location>
        <begin position="862"/>
        <end position="872"/>
    </location>
</feature>
<evidence type="ECO:0000256" key="7">
    <source>
        <dbReference type="ARBA" id="ARBA00022723"/>
    </source>
</evidence>
<reference evidence="17 18" key="1">
    <citation type="submission" date="2015-02" db="EMBL/GenBank/DDBJ databases">
        <title>Draft Genome Sequences of Two Closely-Related Aflatoxigenic Aspergillus Species Obtained from the Cote d'Ivoire.</title>
        <authorList>
            <person name="Moore G.G."/>
            <person name="Beltz S.B."/>
            <person name="Mack B.M."/>
        </authorList>
    </citation>
    <scope>NUCLEOTIDE SEQUENCE [LARGE SCALE GENOMIC DNA]</scope>
    <source>
        <strain evidence="17 18">SRRC1468</strain>
    </source>
</reference>
<protein>
    <recommendedName>
        <fullName evidence="4">Tubulin-specific chaperone E</fullName>
    </recommendedName>
    <alternativeName>
        <fullName evidence="14">Tubulin-folding cofactor E</fullName>
    </alternativeName>
</protein>
<keyword evidence="18" id="KW-1185">Reference proteome</keyword>
<evidence type="ECO:0000256" key="6">
    <source>
        <dbReference type="ARBA" id="ARBA00022614"/>
    </source>
</evidence>
<dbReference type="GO" id="GO:0005737">
    <property type="term" value="C:cytoplasm"/>
    <property type="evidence" value="ECO:0007669"/>
    <property type="project" value="UniProtKB-SubCell"/>
</dbReference>
<keyword evidence="6" id="KW-0433">Leucine-rich repeat</keyword>
<dbReference type="Gene3D" id="3.80.10.10">
    <property type="entry name" value="Ribonuclease Inhibitor"/>
    <property type="match status" value="3"/>
</dbReference>
<dbReference type="SUPFAM" id="SSF52058">
    <property type="entry name" value="L domain-like"/>
    <property type="match status" value="1"/>
</dbReference>
<dbReference type="AlphaFoldDB" id="A0A0F8VLP1"/>
<dbReference type="PANTHER" id="PTHR45973">
    <property type="entry name" value="PROTEIN PHOSPHATASE 1 REGULATORY SUBUNIT SDS22-RELATED"/>
    <property type="match status" value="1"/>
</dbReference>
<feature type="compositionally biased region" description="Basic and acidic residues" evidence="15">
    <location>
        <begin position="641"/>
        <end position="660"/>
    </location>
</feature>
<feature type="region of interest" description="Disordered" evidence="15">
    <location>
        <begin position="641"/>
        <end position="692"/>
    </location>
</feature>
<dbReference type="SUPFAM" id="SSF74924">
    <property type="entry name" value="Cap-Gly domain"/>
    <property type="match status" value="1"/>
</dbReference>
<dbReference type="PROSITE" id="PS50245">
    <property type="entry name" value="CAP_GLY_2"/>
    <property type="match status" value="1"/>
</dbReference>
<evidence type="ECO:0000256" key="14">
    <source>
        <dbReference type="ARBA" id="ARBA00030180"/>
    </source>
</evidence>
<dbReference type="Gene3D" id="2.30.30.190">
    <property type="entry name" value="CAP Gly-rich-like domain"/>
    <property type="match status" value="1"/>
</dbReference>
<dbReference type="EMBL" id="JZBS01001116">
    <property type="protein sequence ID" value="KKK24041.1"/>
    <property type="molecule type" value="Genomic_DNA"/>
</dbReference>
<keyword evidence="8" id="KW-0677">Repeat</keyword>
<gene>
    <name evidence="17" type="ORF">ARAM_004334</name>
</gene>
<comment type="similarity">
    <text evidence="3">Belongs to the TBCE family.</text>
</comment>
<evidence type="ECO:0000256" key="8">
    <source>
        <dbReference type="ARBA" id="ARBA00022737"/>
    </source>
</evidence>
<feature type="region of interest" description="Disordered" evidence="15">
    <location>
        <begin position="550"/>
        <end position="569"/>
    </location>
</feature>
<keyword evidence="11" id="KW-0969">Cilium</keyword>
<keyword evidence="9" id="KW-0863">Zinc-finger</keyword>
<dbReference type="Pfam" id="PF06220">
    <property type="entry name" value="zf-U1"/>
    <property type="match status" value="1"/>
</dbReference>
<comment type="subcellular location">
    <subcellularLocation>
        <location evidence="1">Cell projection</location>
        <location evidence="1">Cilium</location>
    </subcellularLocation>
    <subcellularLocation>
        <location evidence="2">Cytoplasm</location>
    </subcellularLocation>
</comment>
<evidence type="ECO:0000256" key="1">
    <source>
        <dbReference type="ARBA" id="ARBA00004138"/>
    </source>
</evidence>
<dbReference type="FunFam" id="2.30.30.190:FF:000008">
    <property type="entry name" value="Tubulin-specific chaperone E"/>
    <property type="match status" value="1"/>
</dbReference>
<dbReference type="SUPFAM" id="SSF57667">
    <property type="entry name" value="beta-beta-alpha zinc fingers"/>
    <property type="match status" value="1"/>
</dbReference>
<evidence type="ECO:0000313" key="18">
    <source>
        <dbReference type="Proteomes" id="UP000034291"/>
    </source>
</evidence>
<keyword evidence="10" id="KW-0862">Zinc</keyword>
<dbReference type="InterPro" id="IPR013085">
    <property type="entry name" value="U1-CZ_Znf_C2H2"/>
</dbReference>
<dbReference type="GO" id="GO:0008270">
    <property type="term" value="F:zinc ion binding"/>
    <property type="evidence" value="ECO:0007669"/>
    <property type="project" value="UniProtKB-KW"/>
</dbReference>
<dbReference type="InterPro" id="IPR000938">
    <property type="entry name" value="CAP-Gly_domain"/>
</dbReference>
<feature type="compositionally biased region" description="Acidic residues" evidence="15">
    <location>
        <begin position="550"/>
        <end position="560"/>
    </location>
</feature>
<keyword evidence="13" id="KW-0966">Cell projection</keyword>
<evidence type="ECO:0000259" key="16">
    <source>
        <dbReference type="PROSITE" id="PS50245"/>
    </source>
</evidence>
<evidence type="ECO:0000256" key="13">
    <source>
        <dbReference type="ARBA" id="ARBA00023273"/>
    </source>
</evidence>
<dbReference type="OrthoDB" id="5273213at2759"/>
<feature type="domain" description="CAP-Gly" evidence="16">
    <location>
        <begin position="24"/>
        <end position="70"/>
    </location>
</feature>
<dbReference type="Proteomes" id="UP000034291">
    <property type="component" value="Unassembled WGS sequence"/>
</dbReference>
<dbReference type="InterPro" id="IPR036236">
    <property type="entry name" value="Znf_C2H2_sf"/>
</dbReference>
<keyword evidence="7" id="KW-0479">Metal-binding</keyword>
<evidence type="ECO:0000256" key="15">
    <source>
        <dbReference type="SAM" id="MobiDB-lite"/>
    </source>
</evidence>
<sequence length="872" mass="97312">MDHQDWVNQRRSYNGDLCTIRYVGKVDGTTGEWLGVEWDDPTRGKHSGKHQGVNYFTCTRKHPTAGSFVRPSRPADSPRSFLEALREKYASEFEQTLARQAGAAGSVEDFPRPIEFNGKVAEEVGFDKIRKQLAELEELKIVLLDGLRVAGVLAQAAETERREKAGKEVEQTCPKIVELDLSRNLLASWTDLADICRRLGRLKLLRLNSNRFGPVVEGLTFDGIEELHLADTLLPWEQISAVAAQCPSLASLSASANQISMITTPISNTITALILENNEISAMSSLRKLSLLDKLQHLSLRGNCVETIFEPGSEGESFQFSTSLRSLDLSRNKINSWLFINKLADLFPGLQSLRVSGNPLFNQPVGPSSVTGMPEKPMTVDEAYMLTLSRLSTLQTLNYSKISAKDRSNAELYYLSLIGKELSASPETAEPDILAAHPRYKALCQTHGEPLIKRASTSTGPDAIVNPRSVAARLVKMVFRLSSPGPNSDKTPAMPWDRDTTKVKQIPRSFDTYQVKAIVSRLFNLPPFEFRLIWETDELDPVSKENMDIEDEWDSDDEDPQAASLQPSDGTKFVKREFELVDSTKDIGFWFQSDLQEARPKYWCKQCKIFIRDTAFEKTQHEATGKHQGNLKRFLRDIHRDNERQQRDSQRAKNEVERLRQTVAGRSGGEGKGASSTSTTAAAQPRARPVSVEERKKQMAQLADMGVAIPEAYRGDMSLAGEWQTVSERVIREEGESEKAPTLGVRKRKHDVDVDEEEQEAKREAERFVSKGWGSKTRRYPGAEDDADLDALFASTKDMKKANPPEESTGMSPPEEGAEDVSAKDREDNPSDQPAQIEKESAAGPAPDVKTEPEDTAAGVVFKKRKPKAMRK</sequence>
<name>A0A0F8VLP1_9EURO</name>
<dbReference type="Pfam" id="PF01302">
    <property type="entry name" value="CAP_GLY"/>
    <property type="match status" value="1"/>
</dbReference>
<keyword evidence="5" id="KW-0963">Cytoplasm</keyword>
<feature type="compositionally biased region" description="Low complexity" evidence="15">
    <location>
        <begin position="673"/>
        <end position="683"/>
    </location>
</feature>
<evidence type="ECO:0000256" key="5">
    <source>
        <dbReference type="ARBA" id="ARBA00022490"/>
    </source>
</evidence>
<accession>A0A0F8VLP1</accession>
<evidence type="ECO:0000256" key="2">
    <source>
        <dbReference type="ARBA" id="ARBA00004496"/>
    </source>
</evidence>
<keyword evidence="12" id="KW-0143">Chaperone</keyword>
<evidence type="ECO:0000256" key="10">
    <source>
        <dbReference type="ARBA" id="ARBA00022833"/>
    </source>
</evidence>
<proteinExistence type="inferred from homology"/>
<evidence type="ECO:0000256" key="4">
    <source>
        <dbReference type="ARBA" id="ARBA00015004"/>
    </source>
</evidence>
<dbReference type="PROSITE" id="PS51450">
    <property type="entry name" value="LRR"/>
    <property type="match status" value="1"/>
</dbReference>
<evidence type="ECO:0000313" key="17">
    <source>
        <dbReference type="EMBL" id="KKK24041.1"/>
    </source>
</evidence>
<dbReference type="InterPro" id="IPR036859">
    <property type="entry name" value="CAP-Gly_dom_sf"/>
</dbReference>
<dbReference type="InterPro" id="IPR001611">
    <property type="entry name" value="Leu-rich_rpt"/>
</dbReference>
<dbReference type="SMART" id="SM01052">
    <property type="entry name" value="CAP_GLY"/>
    <property type="match status" value="1"/>
</dbReference>
<evidence type="ECO:0000256" key="3">
    <source>
        <dbReference type="ARBA" id="ARBA00006286"/>
    </source>
</evidence>
<dbReference type="InterPro" id="IPR032675">
    <property type="entry name" value="LRR_dom_sf"/>
</dbReference>
<organism evidence="17 18">
    <name type="scientific">Aspergillus rambellii</name>
    <dbReference type="NCBI Taxonomy" id="308745"/>
    <lineage>
        <taxon>Eukaryota</taxon>
        <taxon>Fungi</taxon>
        <taxon>Dikarya</taxon>
        <taxon>Ascomycota</taxon>
        <taxon>Pezizomycotina</taxon>
        <taxon>Eurotiomycetes</taxon>
        <taxon>Eurotiomycetidae</taxon>
        <taxon>Eurotiales</taxon>
        <taxon>Aspergillaceae</taxon>
        <taxon>Aspergillus</taxon>
        <taxon>Aspergillus subgen. Nidulantes</taxon>
    </lineage>
</organism>
<evidence type="ECO:0000256" key="12">
    <source>
        <dbReference type="ARBA" id="ARBA00023186"/>
    </source>
</evidence>
<evidence type="ECO:0000256" key="11">
    <source>
        <dbReference type="ARBA" id="ARBA00023069"/>
    </source>
</evidence>
<evidence type="ECO:0000256" key="9">
    <source>
        <dbReference type="ARBA" id="ARBA00022771"/>
    </source>
</evidence>
<feature type="region of interest" description="Disordered" evidence="15">
    <location>
        <begin position="732"/>
        <end position="872"/>
    </location>
</feature>
<dbReference type="Gene3D" id="3.30.160.60">
    <property type="entry name" value="Classic Zinc Finger"/>
    <property type="match status" value="1"/>
</dbReference>
<feature type="compositionally biased region" description="Basic and acidic residues" evidence="15">
    <location>
        <begin position="760"/>
        <end position="769"/>
    </location>
</feature>
<dbReference type="STRING" id="308745.A0A0F8VLP1"/>
<dbReference type="PANTHER" id="PTHR45973:SF9">
    <property type="entry name" value="LEUCINE-RICH REPEAT-CONTAINING PROTEIN 46"/>
    <property type="match status" value="1"/>
</dbReference>
<comment type="caution">
    <text evidence="17">The sequence shown here is derived from an EMBL/GenBank/DDBJ whole genome shotgun (WGS) entry which is preliminary data.</text>
</comment>